<keyword evidence="5" id="KW-1185">Reference proteome</keyword>
<dbReference type="KEGG" id="azm:DM194_21055"/>
<sequence>MPLFMVAYAIALSGLPEMIESASIILERHNATLAGSGVETLVLIPGFGTEQSAWRHVVHAFKDRCRILSFDLAGIGPANQIHYDHVRYGTLDAYARDVVAVLSALKVERCVCVGHSVAGMVVALASIKAPHLFRKLVLLGASACYRNIGGYRGGFERADIDGLVEGAARDYLRWTAQFGQMVVSAPVEDPTVREFVATLRAMRPDMALSLLLTVLNSDLRSRLPEVTVPAVVLQTREDSAVTREAAEYLRDHLAGSVFEVLDASGHLPHISAPGTVIDALNRHLR</sequence>
<dbReference type="Pfam" id="PF12697">
    <property type="entry name" value="Abhydrolase_6"/>
    <property type="match status" value="1"/>
</dbReference>
<dbReference type="Proteomes" id="UP000249605">
    <property type="component" value="Plasmid unnamed2"/>
</dbReference>
<dbReference type="OrthoDB" id="8680283at2"/>
<dbReference type="SUPFAM" id="SSF53474">
    <property type="entry name" value="alpha/beta-Hydrolases"/>
    <property type="match status" value="1"/>
</dbReference>
<feature type="domain" description="AB hydrolase-1" evidence="3">
    <location>
        <begin position="41"/>
        <end position="279"/>
    </location>
</feature>
<name>A0A2U9SCP0_9PROT</name>
<dbReference type="PANTHER" id="PTHR43039">
    <property type="entry name" value="ESTERASE-RELATED"/>
    <property type="match status" value="1"/>
</dbReference>
<evidence type="ECO:0000259" key="3">
    <source>
        <dbReference type="Pfam" id="PF12697"/>
    </source>
</evidence>
<protein>
    <submittedName>
        <fullName evidence="4">Alpha/beta hydrolase</fullName>
    </submittedName>
</protein>
<comment type="similarity">
    <text evidence="1">Belongs to the AB hydrolase superfamily.</text>
</comment>
<dbReference type="InterPro" id="IPR000073">
    <property type="entry name" value="AB_hydrolase_1"/>
</dbReference>
<keyword evidence="2 4" id="KW-0378">Hydrolase</keyword>
<organism evidence="4 5">
    <name type="scientific">Azospirillum ramasamyi</name>
    <dbReference type="NCBI Taxonomy" id="682998"/>
    <lineage>
        <taxon>Bacteria</taxon>
        <taxon>Pseudomonadati</taxon>
        <taxon>Pseudomonadota</taxon>
        <taxon>Alphaproteobacteria</taxon>
        <taxon>Rhodospirillales</taxon>
        <taxon>Azospirillaceae</taxon>
        <taxon>Azospirillum</taxon>
    </lineage>
</organism>
<keyword evidence="4" id="KW-0614">Plasmid</keyword>
<accession>A0A2U9SCP0</accession>
<dbReference type="EMBL" id="CP029832">
    <property type="protein sequence ID" value="AWU96781.1"/>
    <property type="molecule type" value="Genomic_DNA"/>
</dbReference>
<dbReference type="Gene3D" id="3.40.50.1820">
    <property type="entry name" value="alpha/beta hydrolase"/>
    <property type="match status" value="1"/>
</dbReference>
<dbReference type="FunFam" id="3.40.50.1820:FF:000042">
    <property type="entry name" value="probable strigolactone esterase DAD2"/>
    <property type="match status" value="1"/>
</dbReference>
<reference evidence="4 5" key="1">
    <citation type="submission" date="2018-06" db="EMBL/GenBank/DDBJ databases">
        <title>Complete genome sequencing of Azospirillum sp. M2T2B2.</title>
        <authorList>
            <person name="Heo J."/>
            <person name="Kim S.-J."/>
            <person name="Kwon S.-W."/>
            <person name="Anandham R."/>
        </authorList>
    </citation>
    <scope>NUCLEOTIDE SEQUENCE [LARGE SCALE GENOMIC DNA]</scope>
    <source>
        <strain evidence="4 5">M2T2B2</strain>
        <plasmid evidence="4 5">unnamed2</plasmid>
    </source>
</reference>
<geneLocation type="plasmid" evidence="4 5">
    <name>unnamed2</name>
</geneLocation>
<dbReference type="InterPro" id="IPR029058">
    <property type="entry name" value="AB_hydrolase_fold"/>
</dbReference>
<evidence type="ECO:0000313" key="4">
    <source>
        <dbReference type="EMBL" id="AWU96781.1"/>
    </source>
</evidence>
<gene>
    <name evidence="4" type="ORF">DM194_21055</name>
</gene>
<dbReference type="AlphaFoldDB" id="A0A2U9SCP0"/>
<dbReference type="GO" id="GO:0016787">
    <property type="term" value="F:hydrolase activity"/>
    <property type="evidence" value="ECO:0007669"/>
    <property type="project" value="UniProtKB-KW"/>
</dbReference>
<evidence type="ECO:0000256" key="1">
    <source>
        <dbReference type="ARBA" id="ARBA00008645"/>
    </source>
</evidence>
<evidence type="ECO:0000256" key="2">
    <source>
        <dbReference type="ARBA" id="ARBA00022801"/>
    </source>
</evidence>
<evidence type="ECO:0000313" key="5">
    <source>
        <dbReference type="Proteomes" id="UP000249605"/>
    </source>
</evidence>
<proteinExistence type="inferred from homology"/>